<dbReference type="FunFam" id="3.40.50.300:FF:000127">
    <property type="entry name" value="Ribose import ATP-binding protein RbsA"/>
    <property type="match status" value="1"/>
</dbReference>
<dbReference type="GO" id="GO:0016887">
    <property type="term" value="F:ATP hydrolysis activity"/>
    <property type="evidence" value="ECO:0007669"/>
    <property type="project" value="InterPro"/>
</dbReference>
<dbReference type="Proteomes" id="UP000824072">
    <property type="component" value="Unassembled WGS sequence"/>
</dbReference>
<dbReference type="PANTHER" id="PTHR43790:SF9">
    <property type="entry name" value="GALACTOFURANOSE TRANSPORTER ATP-BINDING PROTEIN YTFR"/>
    <property type="match status" value="1"/>
</dbReference>
<evidence type="ECO:0000256" key="7">
    <source>
        <dbReference type="ARBA" id="ARBA00022967"/>
    </source>
</evidence>
<evidence type="ECO:0000256" key="6">
    <source>
        <dbReference type="ARBA" id="ARBA00022840"/>
    </source>
</evidence>
<organism evidence="10 11">
    <name type="scientific">Candidatus Pullichristensenella excrementigallinarum</name>
    <dbReference type="NCBI Taxonomy" id="2840907"/>
    <lineage>
        <taxon>Bacteria</taxon>
        <taxon>Bacillati</taxon>
        <taxon>Bacillota</taxon>
        <taxon>Clostridia</taxon>
        <taxon>Candidatus Pullichristensenella</taxon>
    </lineage>
</organism>
<keyword evidence="3" id="KW-1003">Cell membrane</keyword>
<dbReference type="SMART" id="SM00382">
    <property type="entry name" value="AAA"/>
    <property type="match status" value="2"/>
</dbReference>
<dbReference type="Gene3D" id="3.40.50.300">
    <property type="entry name" value="P-loop containing nucleotide triphosphate hydrolases"/>
    <property type="match status" value="2"/>
</dbReference>
<proteinExistence type="predicted"/>
<dbReference type="EMBL" id="DVMU01000215">
    <property type="protein sequence ID" value="HIU34915.1"/>
    <property type="molecule type" value="Genomic_DNA"/>
</dbReference>
<keyword evidence="6 10" id="KW-0067">ATP-binding</keyword>
<evidence type="ECO:0000313" key="10">
    <source>
        <dbReference type="EMBL" id="HIU34915.1"/>
    </source>
</evidence>
<dbReference type="InterPro" id="IPR027417">
    <property type="entry name" value="P-loop_NTPase"/>
</dbReference>
<feature type="domain" description="ABC transporter" evidence="9">
    <location>
        <begin position="263"/>
        <end position="507"/>
    </location>
</feature>
<keyword evidence="4" id="KW-0677">Repeat</keyword>
<dbReference type="CDD" id="cd03216">
    <property type="entry name" value="ABC_Carb_Monos_I"/>
    <property type="match status" value="1"/>
</dbReference>
<keyword evidence="8" id="KW-0472">Membrane</keyword>
<dbReference type="GO" id="GO:0005886">
    <property type="term" value="C:plasma membrane"/>
    <property type="evidence" value="ECO:0007669"/>
    <property type="project" value="UniProtKB-SubCell"/>
</dbReference>
<accession>A0A9D1LCX5</accession>
<dbReference type="SUPFAM" id="SSF52540">
    <property type="entry name" value="P-loop containing nucleoside triphosphate hydrolases"/>
    <property type="match status" value="2"/>
</dbReference>
<keyword evidence="2" id="KW-0813">Transport</keyword>
<evidence type="ECO:0000259" key="9">
    <source>
        <dbReference type="PROSITE" id="PS50893"/>
    </source>
</evidence>
<keyword evidence="7" id="KW-1278">Translocase</keyword>
<dbReference type="InterPro" id="IPR050107">
    <property type="entry name" value="ABC_carbohydrate_import_ATPase"/>
</dbReference>
<feature type="domain" description="ABC transporter" evidence="9">
    <location>
        <begin position="16"/>
        <end position="253"/>
    </location>
</feature>
<name>A0A9D1LCX5_9FIRM</name>
<reference evidence="10" key="2">
    <citation type="journal article" date="2021" name="PeerJ">
        <title>Extensive microbial diversity within the chicken gut microbiome revealed by metagenomics and culture.</title>
        <authorList>
            <person name="Gilroy R."/>
            <person name="Ravi A."/>
            <person name="Getino M."/>
            <person name="Pursley I."/>
            <person name="Horton D.L."/>
            <person name="Alikhan N.F."/>
            <person name="Baker D."/>
            <person name="Gharbi K."/>
            <person name="Hall N."/>
            <person name="Watson M."/>
            <person name="Adriaenssens E.M."/>
            <person name="Foster-Nyarko E."/>
            <person name="Jarju S."/>
            <person name="Secka A."/>
            <person name="Antonio M."/>
            <person name="Oren A."/>
            <person name="Chaudhuri R.R."/>
            <person name="La Ragione R."/>
            <person name="Hildebrand F."/>
            <person name="Pallen M.J."/>
        </authorList>
    </citation>
    <scope>NUCLEOTIDE SEQUENCE</scope>
    <source>
        <strain evidence="10">ChiHcec3-11533</strain>
    </source>
</reference>
<dbReference type="PROSITE" id="PS00211">
    <property type="entry name" value="ABC_TRANSPORTER_1"/>
    <property type="match status" value="1"/>
</dbReference>
<evidence type="ECO:0000256" key="8">
    <source>
        <dbReference type="ARBA" id="ARBA00023136"/>
    </source>
</evidence>
<comment type="subcellular location">
    <subcellularLocation>
        <location evidence="1">Cell membrane</location>
        <topology evidence="1">Peripheral membrane protein</topology>
    </subcellularLocation>
</comment>
<gene>
    <name evidence="10" type="ORF">IAB02_10155</name>
</gene>
<dbReference type="AlphaFoldDB" id="A0A9D1LCX5"/>
<sequence length="507" mass="56540">MEGSENRANSSSEYILEFRHVSKSFPGVKALSDVSFGIRKGCVHVLVGENGAGKSTLFKVINGLYKADKGEILFDGAPLHVNGPSDALQTGIAMIYQELNIIPEMTVLENLYLGHEIRGKKGPFLDSKKMMRQAREYLEEQGLSFNLKSKMKALSVAEAQMLEIVKAISSNAKVILMDEPTSSLTETEIEFLFKKINELRDRGITVIYVSHKMDEIFRIADYITVLRDGQHIRTVEAKDTSIPDIIEMMVGRKMTEVYPAKTCEIGDVRFRVENFNRPGVFRDISFELRSGEILGVAGLIGAGRTEIARSIMAMDPKQSGEVYLDGKQLKIRDVNDAITNGIVLVPEDRRRQGLTLIHSVADNIALVSYQHIFKSAWLKHRAIRELVDKMIRLFAVKVPSPSTKAETLSGGNQQKVVLSKWMSVEPSVLILDEPTKGIDVGTKYEIYKMMHQMCDRGVSILLIDSDMEELIGMSDRVIVVHEGRIRGELQKGEISSQAIMNYAVGGA</sequence>
<protein>
    <submittedName>
        <fullName evidence="10">Sugar ABC transporter ATP-binding protein</fullName>
    </submittedName>
</protein>
<dbReference type="PROSITE" id="PS50893">
    <property type="entry name" value="ABC_TRANSPORTER_2"/>
    <property type="match status" value="2"/>
</dbReference>
<dbReference type="Pfam" id="PF00005">
    <property type="entry name" value="ABC_tran"/>
    <property type="match status" value="2"/>
</dbReference>
<evidence type="ECO:0000256" key="1">
    <source>
        <dbReference type="ARBA" id="ARBA00004202"/>
    </source>
</evidence>
<dbReference type="InterPro" id="IPR003439">
    <property type="entry name" value="ABC_transporter-like_ATP-bd"/>
</dbReference>
<dbReference type="InterPro" id="IPR017871">
    <property type="entry name" value="ABC_transporter-like_CS"/>
</dbReference>
<evidence type="ECO:0000256" key="2">
    <source>
        <dbReference type="ARBA" id="ARBA00022448"/>
    </source>
</evidence>
<reference evidence="10" key="1">
    <citation type="submission" date="2020-10" db="EMBL/GenBank/DDBJ databases">
        <authorList>
            <person name="Gilroy R."/>
        </authorList>
    </citation>
    <scope>NUCLEOTIDE SEQUENCE</scope>
    <source>
        <strain evidence="10">ChiHcec3-11533</strain>
    </source>
</reference>
<keyword evidence="5" id="KW-0547">Nucleotide-binding</keyword>
<evidence type="ECO:0000256" key="3">
    <source>
        <dbReference type="ARBA" id="ARBA00022475"/>
    </source>
</evidence>
<comment type="caution">
    <text evidence="10">The sequence shown here is derived from an EMBL/GenBank/DDBJ whole genome shotgun (WGS) entry which is preliminary data.</text>
</comment>
<evidence type="ECO:0000256" key="4">
    <source>
        <dbReference type="ARBA" id="ARBA00022737"/>
    </source>
</evidence>
<dbReference type="GO" id="GO:0005524">
    <property type="term" value="F:ATP binding"/>
    <property type="evidence" value="ECO:0007669"/>
    <property type="project" value="UniProtKB-KW"/>
</dbReference>
<dbReference type="InterPro" id="IPR003593">
    <property type="entry name" value="AAA+_ATPase"/>
</dbReference>
<dbReference type="PANTHER" id="PTHR43790">
    <property type="entry name" value="CARBOHYDRATE TRANSPORT ATP-BINDING PROTEIN MG119-RELATED"/>
    <property type="match status" value="1"/>
</dbReference>
<dbReference type="CDD" id="cd03215">
    <property type="entry name" value="ABC_Carb_Monos_II"/>
    <property type="match status" value="1"/>
</dbReference>
<evidence type="ECO:0000256" key="5">
    <source>
        <dbReference type="ARBA" id="ARBA00022741"/>
    </source>
</evidence>
<evidence type="ECO:0000313" key="11">
    <source>
        <dbReference type="Proteomes" id="UP000824072"/>
    </source>
</evidence>